<accession>A0ABT5CH26</accession>
<dbReference type="RefSeq" id="WP_272104126.1">
    <property type="nucleotide sequence ID" value="NZ_JAQNDK010000007.1"/>
</dbReference>
<dbReference type="EMBL" id="JAQNDK010000007">
    <property type="protein sequence ID" value="MDC0685692.1"/>
    <property type="molecule type" value="Genomic_DNA"/>
</dbReference>
<reference evidence="2 3" key="1">
    <citation type="submission" date="2023-01" db="EMBL/GenBank/DDBJ databases">
        <title>Minimal conservation of predation-associated metabolite biosynthetic gene clusters underscores biosynthetic potential of Myxococcota including descriptions for ten novel species: Archangium lansinium sp. nov., Myxococcus landrumus sp. nov., Nannocystis bai.</title>
        <authorList>
            <person name="Ahearne A."/>
            <person name="Stevens C."/>
            <person name="Dowd S."/>
        </authorList>
    </citation>
    <scope>NUCLEOTIDE SEQUENCE [LARGE SCALE GENOMIC DNA]</scope>
    <source>
        <strain evidence="2 3">WIWO2</strain>
    </source>
</reference>
<evidence type="ECO:0000313" key="3">
    <source>
        <dbReference type="Proteomes" id="UP001217485"/>
    </source>
</evidence>
<keyword evidence="3" id="KW-1185">Reference proteome</keyword>
<name>A0ABT5CH26_9BACT</name>
<gene>
    <name evidence="2" type="ORF">POL72_48765</name>
</gene>
<organism evidence="2 3">
    <name type="scientific">Sorangium atrum</name>
    <dbReference type="NCBI Taxonomy" id="2995308"/>
    <lineage>
        <taxon>Bacteria</taxon>
        <taxon>Pseudomonadati</taxon>
        <taxon>Myxococcota</taxon>
        <taxon>Polyangia</taxon>
        <taxon>Polyangiales</taxon>
        <taxon>Polyangiaceae</taxon>
        <taxon>Sorangium</taxon>
    </lineage>
</organism>
<feature type="region of interest" description="Disordered" evidence="1">
    <location>
        <begin position="1"/>
        <end position="23"/>
    </location>
</feature>
<evidence type="ECO:0000313" key="2">
    <source>
        <dbReference type="EMBL" id="MDC0685692.1"/>
    </source>
</evidence>
<feature type="region of interest" description="Disordered" evidence="1">
    <location>
        <begin position="89"/>
        <end position="108"/>
    </location>
</feature>
<protein>
    <submittedName>
        <fullName evidence="2">Uncharacterized protein</fullName>
    </submittedName>
</protein>
<evidence type="ECO:0000256" key="1">
    <source>
        <dbReference type="SAM" id="MobiDB-lite"/>
    </source>
</evidence>
<sequence length="108" mass="11096">MGAPPEPARTVATRPEQGAPLRPGAGILRWKLCIERRLSTGAMRRSPARKAAAPRLPACLPACLRAEAPAAAVHQAAAEPARAAIAPQLPGGAPSCSTMPEGTLEQFG</sequence>
<comment type="caution">
    <text evidence="2">The sequence shown here is derived from an EMBL/GenBank/DDBJ whole genome shotgun (WGS) entry which is preliminary data.</text>
</comment>
<proteinExistence type="predicted"/>
<dbReference type="Proteomes" id="UP001217485">
    <property type="component" value="Unassembled WGS sequence"/>
</dbReference>